<keyword evidence="1 3" id="KW-0732">Signal</keyword>
<feature type="signal peptide" evidence="3">
    <location>
        <begin position="1"/>
        <end position="20"/>
    </location>
</feature>
<proteinExistence type="predicted"/>
<keyword evidence="2" id="KW-0378">Hydrolase</keyword>
<comment type="caution">
    <text evidence="5">The sequence shown here is derived from an EMBL/GenBank/DDBJ whole genome shotgun (WGS) entry which is preliminary data.</text>
</comment>
<evidence type="ECO:0000259" key="4">
    <source>
        <dbReference type="Pfam" id="PF00149"/>
    </source>
</evidence>
<organism evidence="5 6">
    <name type="scientific">Rufibacter hautae</name>
    <dbReference type="NCBI Taxonomy" id="2595005"/>
    <lineage>
        <taxon>Bacteria</taxon>
        <taxon>Pseudomonadati</taxon>
        <taxon>Bacteroidota</taxon>
        <taxon>Cytophagia</taxon>
        <taxon>Cytophagales</taxon>
        <taxon>Hymenobacteraceae</taxon>
        <taxon>Rufibacter</taxon>
    </lineage>
</organism>
<dbReference type="InterPro" id="IPR004843">
    <property type="entry name" value="Calcineurin-like_PHP"/>
</dbReference>
<gene>
    <name evidence="5" type="ORF">FOA19_04195</name>
</gene>
<dbReference type="InterPro" id="IPR051558">
    <property type="entry name" value="Metallophosphoesterase_PAP"/>
</dbReference>
<dbReference type="PROSITE" id="PS51257">
    <property type="entry name" value="PROKAR_LIPOPROTEIN"/>
    <property type="match status" value="1"/>
</dbReference>
<dbReference type="GO" id="GO:0016787">
    <property type="term" value="F:hydrolase activity"/>
    <property type="evidence" value="ECO:0007669"/>
    <property type="project" value="UniProtKB-KW"/>
</dbReference>
<dbReference type="PANTHER" id="PTHR10161">
    <property type="entry name" value="TARTRATE-RESISTANT ACID PHOSPHATASE TYPE 5"/>
    <property type="match status" value="1"/>
</dbReference>
<dbReference type="EMBL" id="VKKY01000001">
    <property type="protein sequence ID" value="KAA3439880.1"/>
    <property type="molecule type" value="Genomic_DNA"/>
</dbReference>
<sequence length="1248" mass="141924">MKKKYCLLFLPFAIFWFVQACTTAKPYYARNVLDWQSQTPKDTSEIIYSVFLIGDAGAPLTDKPDPTLMHLKSQIDRAGEKSAVVYLGDNIYHNGLPAPDAYDRKTAEARMKAQLDILKGYKGEKYMIPGNHDWGGGSGTPDGWEAVVREERFVEEYLADSNIVVGTDFFVPGNGCPGPFEVLIEEEIVLIALDSHWWLHPFDKPYGDDNPCGVTSEVDVLVQLEDIIQKNKDKNIVVVGHHPMFSNGIHGGYFTLTDHLFPLTILRKGWVLPLPVIGSIYPLARKYGGIAQDIPHPSYQAYINGLMTVFSKYDNIVYAAGHEHNLQYFKVGKLSHIVSGAGCKTQHVKNGGDALYAEKSQGYARINYYRNGEAWVEFYAKNDDDEPARLSFRMPMYAKAKPETEQMAVSKEDYKDSTITTPANKTYGGGAFKKGLLGNHYRREWQTPVSIPLLDLQREKGGLVPYQKGGGKQTSSLKLRNEEGREYTLRSVNKDPTSVLPEALQRTVARDILQDQISAQHPYGALVAAKLADAAGVYHTNPKLVYIPNDPRLRQYLDEFNNTVAFLEEDADEDHSDVASLGNATNIIGTEKLLERKRNDHDNQVNEQEFARARLLDMLIGDWDRHEGQWRWVETRSGEDNRTYRPVPEDRDIAFFKADGIIPWLVSRRWAVRNFQHFGKDFGDYKGLNLSALSADRTFLSSVTREQWITLANDLKASMTDQAIEEAVRQMPPEVYPLSGPEVVANLKSRRDLLPQVAERYYLHLAEDVDIAGSDKREKFEVRRISDDETEVTMRKINKEGEVTKVLYRRLFKNKETEEIRLYGLGDDDIFEVTGTTKTGPMVRIVGGEGNDSISDKSCVTGPVRKTKIYDFTGEKNQIDFGTEAEDKTEAFEDVNLYDRDNYKIPYFGPRLSIEYNVDDGLFLGGGVLYRNHKFRKKPYASEHYLRANYAFATRAYNIRYDSEFKQILNDKLDLGIRAAIFGPQYQINFFGLGNETRQERDDIEYYRVRLARMMVSPTINTSFTNFVKMGIGPFYDRYELQHYPGRYVDEIFSEEVFGVEQFTGIRGFLNLQAVSTPVNPRIGLKWLNEFSYSRQLGGEGRNFGRVGSEFMFYIGPRLPFQLTLAARLGGAYNFGDFPFYQANTLGGLTNLRGYRRTRFAGRSSVYQNTEVRAELFKFNVYLFPGKFGIMGLVDHGRVWADNDDSNKIHRGVGGGIWIDVLKQAVINATYSVGEDDKLYNVNFGFLF</sequence>
<evidence type="ECO:0000313" key="6">
    <source>
        <dbReference type="Proteomes" id="UP000324133"/>
    </source>
</evidence>
<dbReference type="RefSeq" id="WP_149089520.1">
    <property type="nucleotide sequence ID" value="NZ_VKKY01000001.1"/>
</dbReference>
<feature type="domain" description="Calcineurin-like phosphoesterase" evidence="4">
    <location>
        <begin position="52"/>
        <end position="257"/>
    </location>
</feature>
<dbReference type="OrthoDB" id="333971at2"/>
<dbReference type="PANTHER" id="PTHR10161:SF14">
    <property type="entry name" value="TARTRATE-RESISTANT ACID PHOSPHATASE TYPE 5"/>
    <property type="match status" value="1"/>
</dbReference>
<evidence type="ECO:0000256" key="3">
    <source>
        <dbReference type="SAM" id="SignalP"/>
    </source>
</evidence>
<dbReference type="InterPro" id="IPR029052">
    <property type="entry name" value="Metallo-depent_PP-like"/>
</dbReference>
<evidence type="ECO:0000256" key="1">
    <source>
        <dbReference type="ARBA" id="ARBA00022729"/>
    </source>
</evidence>
<name>A0A5B6TKA3_9BACT</name>
<evidence type="ECO:0000313" key="5">
    <source>
        <dbReference type="EMBL" id="KAA3439880.1"/>
    </source>
</evidence>
<dbReference type="Proteomes" id="UP000324133">
    <property type="component" value="Unassembled WGS sequence"/>
</dbReference>
<dbReference type="Gene3D" id="2.40.160.50">
    <property type="entry name" value="membrane protein fhac: a member of the omp85/tpsb transporter family"/>
    <property type="match status" value="1"/>
</dbReference>
<reference evidence="5 6" key="1">
    <citation type="submission" date="2019-07" db="EMBL/GenBank/DDBJ databases">
        <title>Rufibacter sp. nov., isolated from lake sediment.</title>
        <authorList>
            <person name="Qu J.-H."/>
        </authorList>
    </citation>
    <scope>NUCLEOTIDE SEQUENCE [LARGE SCALE GENOMIC DNA]</scope>
    <source>
        <strain evidence="5 6">NBS58-1</strain>
    </source>
</reference>
<protein>
    <recommendedName>
        <fullName evidence="4">Calcineurin-like phosphoesterase domain-containing protein</fullName>
    </recommendedName>
</protein>
<dbReference type="AlphaFoldDB" id="A0A5B6TKA3"/>
<evidence type="ECO:0000256" key="2">
    <source>
        <dbReference type="ARBA" id="ARBA00022801"/>
    </source>
</evidence>
<dbReference type="SUPFAM" id="SSF56300">
    <property type="entry name" value="Metallo-dependent phosphatases"/>
    <property type="match status" value="1"/>
</dbReference>
<dbReference type="Pfam" id="PF00149">
    <property type="entry name" value="Metallophos"/>
    <property type="match status" value="1"/>
</dbReference>
<feature type="chain" id="PRO_5022930873" description="Calcineurin-like phosphoesterase domain-containing protein" evidence="3">
    <location>
        <begin position="21"/>
        <end position="1248"/>
    </location>
</feature>
<keyword evidence="6" id="KW-1185">Reference proteome</keyword>
<accession>A0A5B6TKA3</accession>
<dbReference type="Gene3D" id="3.60.21.10">
    <property type="match status" value="2"/>
</dbReference>